<evidence type="ECO:0000313" key="2">
    <source>
        <dbReference type="EMBL" id="HIQ80087.1"/>
    </source>
</evidence>
<dbReference type="InterPro" id="IPR036866">
    <property type="entry name" value="RibonucZ/Hydroxyglut_hydro"/>
</dbReference>
<dbReference type="InterPro" id="IPR001279">
    <property type="entry name" value="Metallo-B-lactamas"/>
</dbReference>
<accession>A0A9D0ZH62</accession>
<dbReference type="InterPro" id="IPR035681">
    <property type="entry name" value="ComA-like_MBL"/>
</dbReference>
<name>A0A9D0ZH62_9FIRM</name>
<dbReference type="SMART" id="SM00849">
    <property type="entry name" value="Lactamase_B"/>
    <property type="match status" value="1"/>
</dbReference>
<evidence type="ECO:0000259" key="1">
    <source>
        <dbReference type="SMART" id="SM00849"/>
    </source>
</evidence>
<dbReference type="EMBL" id="DVFW01000014">
    <property type="protein sequence ID" value="HIQ80087.1"/>
    <property type="molecule type" value="Genomic_DNA"/>
</dbReference>
<dbReference type="PANTHER" id="PTHR30619:SF7">
    <property type="entry name" value="BETA-LACTAMASE DOMAIN PROTEIN"/>
    <property type="match status" value="1"/>
</dbReference>
<dbReference type="InterPro" id="IPR052159">
    <property type="entry name" value="Competence_DNA_uptake"/>
</dbReference>
<dbReference type="PANTHER" id="PTHR30619">
    <property type="entry name" value="DNA INTERNALIZATION/COMPETENCE PROTEIN COMEC/REC2"/>
    <property type="match status" value="1"/>
</dbReference>
<organism evidence="2 3">
    <name type="scientific">Candidatus Scatavimonas merdigallinarum</name>
    <dbReference type="NCBI Taxonomy" id="2840914"/>
    <lineage>
        <taxon>Bacteria</taxon>
        <taxon>Bacillati</taxon>
        <taxon>Bacillota</taxon>
        <taxon>Clostridia</taxon>
        <taxon>Eubacteriales</taxon>
        <taxon>Oscillospiraceae</taxon>
        <taxon>Oscillospiraceae incertae sedis</taxon>
        <taxon>Candidatus Scatavimonas</taxon>
    </lineage>
</organism>
<sequence length="300" mass="32992">MKKKTGKIVLLSLALAATLLISFGAPLGIPTWDDVFSIFSPVPVMEEDGLYVHFLDVGCADSAYITCNGYHVLIDAGNPSMQETAAYYLRQCGVKKLDLVIASHPDKDHIGDMPSVLQRLQVLRFWMPDIEEDLVPQADYYTDMLDAVDRQGIAMQNPKPGESLQLGQMQFTVLAPLKAYGSSNNNSLVIKLTYKNNSFLFTGDAEKQSEQDILESGADVHADVLKVGHHGSKSSSTKTFLQAVSPQYAVISVGDNSYGLPKRTVIRRMEKQNIQVYRTDVYGTIVFYSDGNTVTPLTAA</sequence>
<proteinExistence type="predicted"/>
<feature type="domain" description="Metallo-beta-lactamase" evidence="1">
    <location>
        <begin position="59"/>
        <end position="255"/>
    </location>
</feature>
<gene>
    <name evidence="2" type="ORF">IAD32_02230</name>
</gene>
<dbReference type="AlphaFoldDB" id="A0A9D0ZH62"/>
<reference evidence="2" key="2">
    <citation type="journal article" date="2021" name="PeerJ">
        <title>Extensive microbial diversity within the chicken gut microbiome revealed by metagenomics and culture.</title>
        <authorList>
            <person name="Gilroy R."/>
            <person name="Ravi A."/>
            <person name="Getino M."/>
            <person name="Pursley I."/>
            <person name="Horton D.L."/>
            <person name="Alikhan N.F."/>
            <person name="Baker D."/>
            <person name="Gharbi K."/>
            <person name="Hall N."/>
            <person name="Watson M."/>
            <person name="Adriaenssens E.M."/>
            <person name="Foster-Nyarko E."/>
            <person name="Jarju S."/>
            <person name="Secka A."/>
            <person name="Antonio M."/>
            <person name="Oren A."/>
            <person name="Chaudhuri R.R."/>
            <person name="La Ragione R."/>
            <person name="Hildebrand F."/>
            <person name="Pallen M.J."/>
        </authorList>
    </citation>
    <scope>NUCLEOTIDE SEQUENCE</scope>
    <source>
        <strain evidence="2">ChiSjej1B19-3389</strain>
    </source>
</reference>
<protein>
    <submittedName>
        <fullName evidence="2">MBL fold metallo-hydrolase</fullName>
    </submittedName>
</protein>
<comment type="caution">
    <text evidence="2">The sequence shown here is derived from an EMBL/GenBank/DDBJ whole genome shotgun (WGS) entry which is preliminary data.</text>
</comment>
<dbReference type="CDD" id="cd07731">
    <property type="entry name" value="ComA-like_MBL-fold"/>
    <property type="match status" value="1"/>
</dbReference>
<dbReference type="SUPFAM" id="SSF56281">
    <property type="entry name" value="Metallo-hydrolase/oxidoreductase"/>
    <property type="match status" value="1"/>
</dbReference>
<reference evidence="2" key="1">
    <citation type="submission" date="2020-10" db="EMBL/GenBank/DDBJ databases">
        <authorList>
            <person name="Gilroy R."/>
        </authorList>
    </citation>
    <scope>NUCLEOTIDE SEQUENCE</scope>
    <source>
        <strain evidence="2">ChiSjej1B19-3389</strain>
    </source>
</reference>
<evidence type="ECO:0000313" key="3">
    <source>
        <dbReference type="Proteomes" id="UP000886787"/>
    </source>
</evidence>
<dbReference type="Proteomes" id="UP000886787">
    <property type="component" value="Unassembled WGS sequence"/>
</dbReference>
<dbReference type="Gene3D" id="3.60.15.10">
    <property type="entry name" value="Ribonuclease Z/Hydroxyacylglutathione hydrolase-like"/>
    <property type="match status" value="1"/>
</dbReference>
<dbReference type="Pfam" id="PF00753">
    <property type="entry name" value="Lactamase_B"/>
    <property type="match status" value="1"/>
</dbReference>